<protein>
    <submittedName>
        <fullName evidence="4">Class A beta-lactamase-related serine hydrolase</fullName>
    </submittedName>
</protein>
<organism evidence="4 5">
    <name type="scientific">Cryobacterium mannosilyticum</name>
    <dbReference type="NCBI Taxonomy" id="1259190"/>
    <lineage>
        <taxon>Bacteria</taxon>
        <taxon>Bacillati</taxon>
        <taxon>Actinomycetota</taxon>
        <taxon>Actinomycetes</taxon>
        <taxon>Micrococcales</taxon>
        <taxon>Microbacteriaceae</taxon>
        <taxon>Cryobacterium</taxon>
    </lineage>
</organism>
<feature type="compositionally biased region" description="Low complexity" evidence="1">
    <location>
        <begin position="400"/>
        <end position="414"/>
    </location>
</feature>
<dbReference type="Proteomes" id="UP000297643">
    <property type="component" value="Unassembled WGS sequence"/>
</dbReference>
<dbReference type="InterPro" id="IPR050491">
    <property type="entry name" value="AmpC-like"/>
</dbReference>
<evidence type="ECO:0000313" key="5">
    <source>
        <dbReference type="Proteomes" id="UP000297643"/>
    </source>
</evidence>
<dbReference type="SUPFAM" id="SSF56601">
    <property type="entry name" value="beta-lactamase/transpeptidase-like"/>
    <property type="match status" value="1"/>
</dbReference>
<evidence type="ECO:0000313" key="4">
    <source>
        <dbReference type="EMBL" id="TFC02841.1"/>
    </source>
</evidence>
<accession>A0A4V3ICT5</accession>
<dbReference type="PROSITE" id="PS51257">
    <property type="entry name" value="PROKAR_LIPOPROTEIN"/>
    <property type="match status" value="1"/>
</dbReference>
<evidence type="ECO:0000256" key="2">
    <source>
        <dbReference type="SAM" id="SignalP"/>
    </source>
</evidence>
<dbReference type="PANTHER" id="PTHR46825">
    <property type="entry name" value="D-ALANYL-D-ALANINE-CARBOXYPEPTIDASE/ENDOPEPTIDASE AMPH"/>
    <property type="match status" value="1"/>
</dbReference>
<dbReference type="InterPro" id="IPR001466">
    <property type="entry name" value="Beta-lactam-related"/>
</dbReference>
<feature type="chain" id="PRO_5020629181" evidence="2">
    <location>
        <begin position="34"/>
        <end position="449"/>
    </location>
</feature>
<dbReference type="AlphaFoldDB" id="A0A4V3ICT5"/>
<gene>
    <name evidence="4" type="ORF">E3O32_11040</name>
</gene>
<keyword evidence="4" id="KW-0378">Hydrolase</keyword>
<dbReference type="Pfam" id="PF00144">
    <property type="entry name" value="Beta-lactamase"/>
    <property type="match status" value="1"/>
</dbReference>
<dbReference type="GO" id="GO:0016787">
    <property type="term" value="F:hydrolase activity"/>
    <property type="evidence" value="ECO:0007669"/>
    <property type="project" value="UniProtKB-KW"/>
</dbReference>
<name>A0A4V3ICT5_9MICO</name>
<proteinExistence type="predicted"/>
<evidence type="ECO:0000259" key="3">
    <source>
        <dbReference type="Pfam" id="PF00144"/>
    </source>
</evidence>
<feature type="signal peptide" evidence="2">
    <location>
        <begin position="1"/>
        <end position="33"/>
    </location>
</feature>
<dbReference type="Gene3D" id="3.40.710.10">
    <property type="entry name" value="DD-peptidase/beta-lactamase superfamily"/>
    <property type="match status" value="1"/>
</dbReference>
<dbReference type="PANTHER" id="PTHR46825:SF7">
    <property type="entry name" value="D-ALANYL-D-ALANINE CARBOXYPEPTIDASE"/>
    <property type="match status" value="1"/>
</dbReference>
<reference evidence="4 5" key="1">
    <citation type="submission" date="2019-03" db="EMBL/GenBank/DDBJ databases">
        <title>Genomics of glacier-inhabiting Cryobacterium strains.</title>
        <authorList>
            <person name="Liu Q."/>
            <person name="Xin Y.-H."/>
        </authorList>
    </citation>
    <scope>NUCLEOTIDE SEQUENCE [LARGE SCALE GENOMIC DNA]</scope>
    <source>
        <strain evidence="4 5">RHLT2-21</strain>
    </source>
</reference>
<dbReference type="EMBL" id="SOFM01000030">
    <property type="protein sequence ID" value="TFC02841.1"/>
    <property type="molecule type" value="Genomic_DNA"/>
</dbReference>
<feature type="region of interest" description="Disordered" evidence="1">
    <location>
        <begin position="400"/>
        <end position="422"/>
    </location>
</feature>
<comment type="caution">
    <text evidence="4">The sequence shown here is derived from an EMBL/GenBank/DDBJ whole genome shotgun (WGS) entry which is preliminary data.</text>
</comment>
<dbReference type="InterPro" id="IPR012338">
    <property type="entry name" value="Beta-lactam/transpept-like"/>
</dbReference>
<evidence type="ECO:0000256" key="1">
    <source>
        <dbReference type="SAM" id="MobiDB-lite"/>
    </source>
</evidence>
<sequence length="449" mass="44767">MTNAGRAPRRCAVSALAVSAALLLSGCTGTAGAVGDSHPQVQAPFPAAIAGRLDAALAEAITQSGSSGALAGVWAPWAGQWVVSPGTTAPGNAVPMGTAMTYRIGTNTTALTCTVLAKLVDEGIVKLDDQVSTYLDRMVGLEGVTLGQLCRNTSGLADYTRNLLPQFVKNPTRIWPAQEVVSSGMGSPRVGLPGGVWAQSDTGVVLLGMALEEAAHQDLSSLYRSLVLDPVGMTGTSLPGPNELGLPGSHPEGLTAALDAAGHPVCDSVLTVTELSPSMGGAAAGAVSTLADQKKWVSALAEGSLLTDATAKAQWATVAEGADAPGWRRYGLGAEQIGPLRGRSGAIPGFISAAYSDPASGLTIVVAFNNSTDGAGFAEAVARRLAAIVWAVPAADDTAGTGAGAAAPAADSAPAPAPTTPLPWTEEQAAEAIRAATACAPPAAPAPAG</sequence>
<keyword evidence="2" id="KW-0732">Signal</keyword>
<feature type="domain" description="Beta-lactamase-related" evidence="3">
    <location>
        <begin position="79"/>
        <end position="385"/>
    </location>
</feature>
<keyword evidence="5" id="KW-1185">Reference proteome</keyword>